<feature type="non-terminal residue" evidence="1">
    <location>
        <position position="1"/>
    </location>
</feature>
<dbReference type="EMBL" id="JAUEPP010000010">
    <property type="protein sequence ID" value="KAK3334567.1"/>
    <property type="molecule type" value="Genomic_DNA"/>
</dbReference>
<evidence type="ECO:0000313" key="2">
    <source>
        <dbReference type="Proteomes" id="UP001278500"/>
    </source>
</evidence>
<gene>
    <name evidence="1" type="ORF">B0H65DRAFT_436754</name>
</gene>
<comment type="caution">
    <text evidence="1">The sequence shown here is derived from an EMBL/GenBank/DDBJ whole genome shotgun (WGS) entry which is preliminary data.</text>
</comment>
<proteinExistence type="predicted"/>
<organism evidence="1 2">
    <name type="scientific">Neurospora tetraspora</name>
    <dbReference type="NCBI Taxonomy" id="94610"/>
    <lineage>
        <taxon>Eukaryota</taxon>
        <taxon>Fungi</taxon>
        <taxon>Dikarya</taxon>
        <taxon>Ascomycota</taxon>
        <taxon>Pezizomycotina</taxon>
        <taxon>Sordariomycetes</taxon>
        <taxon>Sordariomycetidae</taxon>
        <taxon>Sordariales</taxon>
        <taxon>Sordariaceae</taxon>
        <taxon>Neurospora</taxon>
    </lineage>
</organism>
<dbReference type="AlphaFoldDB" id="A0AAE0J088"/>
<accession>A0AAE0J088</accession>
<reference evidence="1" key="1">
    <citation type="journal article" date="2023" name="Mol. Phylogenet. Evol.">
        <title>Genome-scale phylogeny and comparative genomics of the fungal order Sordariales.</title>
        <authorList>
            <person name="Hensen N."/>
            <person name="Bonometti L."/>
            <person name="Westerberg I."/>
            <person name="Brannstrom I.O."/>
            <person name="Guillou S."/>
            <person name="Cros-Aarteil S."/>
            <person name="Calhoun S."/>
            <person name="Haridas S."/>
            <person name="Kuo A."/>
            <person name="Mondo S."/>
            <person name="Pangilinan J."/>
            <person name="Riley R."/>
            <person name="LaButti K."/>
            <person name="Andreopoulos B."/>
            <person name="Lipzen A."/>
            <person name="Chen C."/>
            <person name="Yan M."/>
            <person name="Daum C."/>
            <person name="Ng V."/>
            <person name="Clum A."/>
            <person name="Steindorff A."/>
            <person name="Ohm R.A."/>
            <person name="Martin F."/>
            <person name="Silar P."/>
            <person name="Natvig D.O."/>
            <person name="Lalanne C."/>
            <person name="Gautier V."/>
            <person name="Ament-Velasquez S.L."/>
            <person name="Kruys A."/>
            <person name="Hutchinson M.I."/>
            <person name="Powell A.J."/>
            <person name="Barry K."/>
            <person name="Miller A.N."/>
            <person name="Grigoriev I.V."/>
            <person name="Debuchy R."/>
            <person name="Gladieux P."/>
            <person name="Hiltunen Thoren M."/>
            <person name="Johannesson H."/>
        </authorList>
    </citation>
    <scope>NUCLEOTIDE SEQUENCE</scope>
    <source>
        <strain evidence="1">CBS 560.94</strain>
    </source>
</reference>
<dbReference type="GeneID" id="87862410"/>
<dbReference type="Proteomes" id="UP001278500">
    <property type="component" value="Unassembled WGS sequence"/>
</dbReference>
<keyword evidence="2" id="KW-1185">Reference proteome</keyword>
<sequence>KSQNPKMTSIMTRVQVENLHSLGVRWVSVGCGSLWWGFPNLFGGEGMGWLQKTEITEWSCLVDGFLFSVA</sequence>
<dbReference type="RefSeq" id="XP_062676733.1">
    <property type="nucleotide sequence ID" value="XM_062825256.1"/>
</dbReference>
<reference evidence="1" key="2">
    <citation type="submission" date="2023-06" db="EMBL/GenBank/DDBJ databases">
        <authorList>
            <consortium name="Lawrence Berkeley National Laboratory"/>
            <person name="Haridas S."/>
            <person name="Hensen N."/>
            <person name="Bonometti L."/>
            <person name="Westerberg I."/>
            <person name="Brannstrom I.O."/>
            <person name="Guillou S."/>
            <person name="Cros-Aarteil S."/>
            <person name="Calhoun S."/>
            <person name="Kuo A."/>
            <person name="Mondo S."/>
            <person name="Pangilinan J."/>
            <person name="Riley R."/>
            <person name="Labutti K."/>
            <person name="Andreopoulos B."/>
            <person name="Lipzen A."/>
            <person name="Chen C."/>
            <person name="Yanf M."/>
            <person name="Daum C."/>
            <person name="Ng V."/>
            <person name="Clum A."/>
            <person name="Steindorff A."/>
            <person name="Ohm R."/>
            <person name="Martin F."/>
            <person name="Silar P."/>
            <person name="Natvig D."/>
            <person name="Lalanne C."/>
            <person name="Gautier V."/>
            <person name="Ament-Velasquez S.L."/>
            <person name="Kruys A."/>
            <person name="Hutchinson M.I."/>
            <person name="Powell A.J."/>
            <person name="Barry K."/>
            <person name="Miller A.N."/>
            <person name="Grigoriev I.V."/>
            <person name="Debuchy R."/>
            <person name="Gladieux P."/>
            <person name="Thoren M.H."/>
            <person name="Johannesson H."/>
        </authorList>
    </citation>
    <scope>NUCLEOTIDE SEQUENCE</scope>
    <source>
        <strain evidence="1">CBS 560.94</strain>
    </source>
</reference>
<protein>
    <submittedName>
        <fullName evidence="1">Uncharacterized protein</fullName>
    </submittedName>
</protein>
<evidence type="ECO:0000313" key="1">
    <source>
        <dbReference type="EMBL" id="KAK3334567.1"/>
    </source>
</evidence>
<name>A0AAE0J088_9PEZI</name>